<protein>
    <submittedName>
        <fullName evidence="1">Uncharacterized protein</fullName>
    </submittedName>
</protein>
<organism evidence="1 2">
    <name type="scientific">Acorus calamus</name>
    <name type="common">Sweet flag</name>
    <dbReference type="NCBI Taxonomy" id="4465"/>
    <lineage>
        <taxon>Eukaryota</taxon>
        <taxon>Viridiplantae</taxon>
        <taxon>Streptophyta</taxon>
        <taxon>Embryophyta</taxon>
        <taxon>Tracheophyta</taxon>
        <taxon>Spermatophyta</taxon>
        <taxon>Magnoliopsida</taxon>
        <taxon>Liliopsida</taxon>
        <taxon>Acoraceae</taxon>
        <taxon>Acorus</taxon>
    </lineage>
</organism>
<dbReference type="Proteomes" id="UP001180020">
    <property type="component" value="Unassembled WGS sequence"/>
</dbReference>
<reference evidence="1" key="2">
    <citation type="submission" date="2023-06" db="EMBL/GenBank/DDBJ databases">
        <authorList>
            <person name="Ma L."/>
            <person name="Liu K.-W."/>
            <person name="Li Z."/>
            <person name="Hsiao Y.-Y."/>
            <person name="Qi Y."/>
            <person name="Fu T."/>
            <person name="Tang G."/>
            <person name="Zhang D."/>
            <person name="Sun W.-H."/>
            <person name="Liu D.-K."/>
            <person name="Li Y."/>
            <person name="Chen G.-Z."/>
            <person name="Liu X.-D."/>
            <person name="Liao X.-Y."/>
            <person name="Jiang Y.-T."/>
            <person name="Yu X."/>
            <person name="Hao Y."/>
            <person name="Huang J."/>
            <person name="Zhao X.-W."/>
            <person name="Ke S."/>
            <person name="Chen Y.-Y."/>
            <person name="Wu W.-L."/>
            <person name="Hsu J.-L."/>
            <person name="Lin Y.-F."/>
            <person name="Huang M.-D."/>
            <person name="Li C.-Y."/>
            <person name="Huang L."/>
            <person name="Wang Z.-W."/>
            <person name="Zhao X."/>
            <person name="Zhong W.-Y."/>
            <person name="Peng D.-H."/>
            <person name="Ahmad S."/>
            <person name="Lan S."/>
            <person name="Zhang J.-S."/>
            <person name="Tsai W.-C."/>
            <person name="Van De Peer Y."/>
            <person name="Liu Z.-J."/>
        </authorList>
    </citation>
    <scope>NUCLEOTIDE SEQUENCE</scope>
    <source>
        <strain evidence="1">CP</strain>
        <tissue evidence="1">Leaves</tissue>
    </source>
</reference>
<name>A0AAV9EYG7_ACOCL</name>
<gene>
    <name evidence="1" type="ORF">QJS10_CPA05g02494</name>
</gene>
<dbReference type="EMBL" id="JAUJYO010000005">
    <property type="protein sequence ID" value="KAK1317715.1"/>
    <property type="molecule type" value="Genomic_DNA"/>
</dbReference>
<sequence length="69" mass="7459">MTRLQWAGGARYSTPQVAVVMMAASKREEEAAVEELPLMVEVEAEGIDVWVLQAAVSSVLKCGMRFACG</sequence>
<proteinExistence type="predicted"/>
<accession>A0AAV9EYG7</accession>
<keyword evidence="2" id="KW-1185">Reference proteome</keyword>
<comment type="caution">
    <text evidence="1">The sequence shown here is derived from an EMBL/GenBank/DDBJ whole genome shotgun (WGS) entry which is preliminary data.</text>
</comment>
<evidence type="ECO:0000313" key="2">
    <source>
        <dbReference type="Proteomes" id="UP001180020"/>
    </source>
</evidence>
<dbReference type="AlphaFoldDB" id="A0AAV9EYG7"/>
<evidence type="ECO:0000313" key="1">
    <source>
        <dbReference type="EMBL" id="KAK1317715.1"/>
    </source>
</evidence>
<reference evidence="1" key="1">
    <citation type="journal article" date="2023" name="Nat. Commun.">
        <title>Diploid and tetraploid genomes of Acorus and the evolution of monocots.</title>
        <authorList>
            <person name="Ma L."/>
            <person name="Liu K.W."/>
            <person name="Li Z."/>
            <person name="Hsiao Y.Y."/>
            <person name="Qi Y."/>
            <person name="Fu T."/>
            <person name="Tang G.D."/>
            <person name="Zhang D."/>
            <person name="Sun W.H."/>
            <person name="Liu D.K."/>
            <person name="Li Y."/>
            <person name="Chen G.Z."/>
            <person name="Liu X.D."/>
            <person name="Liao X.Y."/>
            <person name="Jiang Y.T."/>
            <person name="Yu X."/>
            <person name="Hao Y."/>
            <person name="Huang J."/>
            <person name="Zhao X.W."/>
            <person name="Ke S."/>
            <person name="Chen Y.Y."/>
            <person name="Wu W.L."/>
            <person name="Hsu J.L."/>
            <person name="Lin Y.F."/>
            <person name="Huang M.D."/>
            <person name="Li C.Y."/>
            <person name="Huang L."/>
            <person name="Wang Z.W."/>
            <person name="Zhao X."/>
            <person name="Zhong W.Y."/>
            <person name="Peng D.H."/>
            <person name="Ahmad S."/>
            <person name="Lan S."/>
            <person name="Zhang J.S."/>
            <person name="Tsai W.C."/>
            <person name="Van de Peer Y."/>
            <person name="Liu Z.J."/>
        </authorList>
    </citation>
    <scope>NUCLEOTIDE SEQUENCE</scope>
    <source>
        <strain evidence="1">CP</strain>
    </source>
</reference>